<dbReference type="InterPro" id="IPR032135">
    <property type="entry name" value="DUF4817"/>
</dbReference>
<evidence type="ECO:0000256" key="1">
    <source>
        <dbReference type="SAM" id="MobiDB-lite"/>
    </source>
</evidence>
<gene>
    <name evidence="3" type="ORF">R5R35_009886</name>
</gene>
<protein>
    <recommendedName>
        <fullName evidence="2">DUF4817 domain-containing protein</fullName>
    </recommendedName>
</protein>
<feature type="domain" description="DUF4817" evidence="2">
    <location>
        <begin position="9"/>
        <end position="55"/>
    </location>
</feature>
<accession>A0AAN9ZDU6</accession>
<keyword evidence="4" id="KW-1185">Reference proteome</keyword>
<comment type="caution">
    <text evidence="3">The sequence shown here is derived from an EMBL/GenBank/DDBJ whole genome shotgun (WGS) entry which is preliminary data.</text>
</comment>
<dbReference type="AlphaFoldDB" id="A0AAN9ZDU6"/>
<evidence type="ECO:0000313" key="3">
    <source>
        <dbReference type="EMBL" id="KAK7870734.1"/>
    </source>
</evidence>
<dbReference type="EMBL" id="JAZDUA010000053">
    <property type="protein sequence ID" value="KAK7870734.1"/>
    <property type="molecule type" value="Genomic_DNA"/>
</dbReference>
<evidence type="ECO:0000313" key="4">
    <source>
        <dbReference type="Proteomes" id="UP001378592"/>
    </source>
</evidence>
<reference evidence="3 4" key="1">
    <citation type="submission" date="2024-03" db="EMBL/GenBank/DDBJ databases">
        <title>The genome assembly and annotation of the cricket Gryllus longicercus Weissman &amp; Gray.</title>
        <authorList>
            <person name="Szrajer S."/>
            <person name="Gray D."/>
            <person name="Ylla G."/>
        </authorList>
    </citation>
    <scope>NUCLEOTIDE SEQUENCE [LARGE SCALE GENOMIC DNA]</scope>
    <source>
        <strain evidence="3">DAG 2021-001</strain>
        <tissue evidence="3">Whole body minus gut</tissue>
    </source>
</reference>
<dbReference type="Proteomes" id="UP001378592">
    <property type="component" value="Unassembled WGS sequence"/>
</dbReference>
<feature type="region of interest" description="Disordered" evidence="1">
    <location>
        <begin position="59"/>
        <end position="95"/>
    </location>
</feature>
<name>A0AAN9ZDU6_9ORTH</name>
<sequence>MENFDVPMKVKIVKEYFKTKSVSKTQENFETFPGTEAPIKAIILSLVKKFEDDGDIRSASASDTLKDEADSDTSTSSAQNVSHVNAVPYRHRVIE</sequence>
<evidence type="ECO:0000259" key="2">
    <source>
        <dbReference type="Pfam" id="PF16087"/>
    </source>
</evidence>
<proteinExistence type="predicted"/>
<dbReference type="Pfam" id="PF16087">
    <property type="entry name" value="DUF4817"/>
    <property type="match status" value="1"/>
</dbReference>
<organism evidence="3 4">
    <name type="scientific">Gryllus longicercus</name>
    <dbReference type="NCBI Taxonomy" id="2509291"/>
    <lineage>
        <taxon>Eukaryota</taxon>
        <taxon>Metazoa</taxon>
        <taxon>Ecdysozoa</taxon>
        <taxon>Arthropoda</taxon>
        <taxon>Hexapoda</taxon>
        <taxon>Insecta</taxon>
        <taxon>Pterygota</taxon>
        <taxon>Neoptera</taxon>
        <taxon>Polyneoptera</taxon>
        <taxon>Orthoptera</taxon>
        <taxon>Ensifera</taxon>
        <taxon>Gryllidea</taxon>
        <taxon>Grylloidea</taxon>
        <taxon>Gryllidae</taxon>
        <taxon>Gryllinae</taxon>
        <taxon>Gryllus</taxon>
    </lineage>
</organism>